<accession>A0ACC0UD69</accession>
<sequence>MIWVGVLCDTLISKVAFHSFNDILNLFKEHGISDVNDAYCESVAKSFHGPKLFELILGGDLLEAVIDPVTTALCLPITGLKTLNIEGTMGFYFRVGKDLYTVTAHHILFPGSEGNDSYSYLAGPKKQVVLMDKDTFINFLGSIQGHISTLNITVDILEKLITVLMTMSEGGGPNAEEAACQLVQKQSKLNNT</sequence>
<comment type="caution">
    <text evidence="1">The sequence shown here is derived from an EMBL/GenBank/DDBJ whole genome shotgun (WGS) entry which is preliminary data.</text>
</comment>
<proteinExistence type="predicted"/>
<name>A0ACC0UD69_9AGAM</name>
<organism evidence="1 2">
    <name type="scientific">Russula earlei</name>
    <dbReference type="NCBI Taxonomy" id="71964"/>
    <lineage>
        <taxon>Eukaryota</taxon>
        <taxon>Fungi</taxon>
        <taxon>Dikarya</taxon>
        <taxon>Basidiomycota</taxon>
        <taxon>Agaricomycotina</taxon>
        <taxon>Agaricomycetes</taxon>
        <taxon>Russulales</taxon>
        <taxon>Russulaceae</taxon>
        <taxon>Russula</taxon>
    </lineage>
</organism>
<dbReference type="EMBL" id="JAGFNK010000069">
    <property type="protein sequence ID" value="KAI9509206.1"/>
    <property type="molecule type" value="Genomic_DNA"/>
</dbReference>
<protein>
    <submittedName>
        <fullName evidence="1">Uncharacterized protein</fullName>
    </submittedName>
</protein>
<evidence type="ECO:0000313" key="1">
    <source>
        <dbReference type="EMBL" id="KAI9509206.1"/>
    </source>
</evidence>
<evidence type="ECO:0000313" key="2">
    <source>
        <dbReference type="Proteomes" id="UP001207468"/>
    </source>
</evidence>
<reference evidence="1" key="1">
    <citation type="submission" date="2021-03" db="EMBL/GenBank/DDBJ databases">
        <title>Evolutionary priming and transition to the ectomycorrhizal habit in an iconic lineage of mushroom-forming fungi: is preadaptation a requirement?</title>
        <authorList>
            <consortium name="DOE Joint Genome Institute"/>
            <person name="Looney B.P."/>
            <person name="Miyauchi S."/>
            <person name="Morin E."/>
            <person name="Drula E."/>
            <person name="Courty P.E."/>
            <person name="Chicoki N."/>
            <person name="Fauchery L."/>
            <person name="Kohler A."/>
            <person name="Kuo A."/>
            <person name="LaButti K."/>
            <person name="Pangilinan J."/>
            <person name="Lipzen A."/>
            <person name="Riley R."/>
            <person name="Andreopoulos W."/>
            <person name="He G."/>
            <person name="Johnson J."/>
            <person name="Barry K.W."/>
            <person name="Grigoriev I.V."/>
            <person name="Nagy L."/>
            <person name="Hibbett D."/>
            <person name="Henrissat B."/>
            <person name="Matheny P.B."/>
            <person name="Labbe J."/>
            <person name="Martin A.F."/>
        </authorList>
    </citation>
    <scope>NUCLEOTIDE SEQUENCE</scope>
    <source>
        <strain evidence="1">BPL698</strain>
    </source>
</reference>
<gene>
    <name evidence="1" type="ORF">F5148DRAFT_1148459</name>
</gene>
<dbReference type="Proteomes" id="UP001207468">
    <property type="component" value="Unassembled WGS sequence"/>
</dbReference>
<keyword evidence="2" id="KW-1185">Reference proteome</keyword>